<dbReference type="Pfam" id="PF00030">
    <property type="entry name" value="Crystall"/>
    <property type="match status" value="1"/>
</dbReference>
<reference evidence="5 6" key="1">
    <citation type="submission" date="2020-08" db="EMBL/GenBank/DDBJ databases">
        <title>Draft genome sequence of Parasphingopyxis sp. GrpM-11.</title>
        <authorList>
            <person name="Oh J."/>
            <person name="Roh D.-H."/>
        </authorList>
    </citation>
    <scope>NUCLEOTIDE SEQUENCE [LARGE SCALE GENOMIC DNA]</scope>
    <source>
        <strain evidence="5 6">GrpM-11</strain>
    </source>
</reference>
<dbReference type="AlphaFoldDB" id="A0A842I090"/>
<sequence length="178" mass="18022">MSAQQGSSATVYGEVRQRGEARSYTSAVGDLDAGMRINSVRTEGGPWQVCTGNNFRGRCMIVDGDLDNVKGEFGFFSTIQSMRPASEASAASAAPAAPPANATTATPPVASGEGMRGTAAQFFPQPLWNGAPIAAGDAAALSAFCRAAGFGRVASSGSALRGGADIAVDLLCTEPDSP</sequence>
<evidence type="ECO:0000256" key="1">
    <source>
        <dbReference type="ARBA" id="ARBA00009646"/>
    </source>
</evidence>
<evidence type="ECO:0000313" key="5">
    <source>
        <dbReference type="EMBL" id="MBC2777174.1"/>
    </source>
</evidence>
<dbReference type="EMBL" id="JACJVJ010000001">
    <property type="protein sequence ID" value="MBC2777174.1"/>
    <property type="molecule type" value="Genomic_DNA"/>
</dbReference>
<evidence type="ECO:0000313" key="6">
    <source>
        <dbReference type="Proteomes" id="UP000564378"/>
    </source>
</evidence>
<dbReference type="Gene3D" id="2.60.20.10">
    <property type="entry name" value="Crystallins"/>
    <property type="match status" value="1"/>
</dbReference>
<organism evidence="5 6">
    <name type="scientific">Parasphingopyxis marina</name>
    <dbReference type="NCBI Taxonomy" id="2761622"/>
    <lineage>
        <taxon>Bacteria</taxon>
        <taxon>Pseudomonadati</taxon>
        <taxon>Pseudomonadota</taxon>
        <taxon>Alphaproteobacteria</taxon>
        <taxon>Sphingomonadales</taxon>
        <taxon>Sphingomonadaceae</taxon>
        <taxon>Parasphingopyxis</taxon>
    </lineage>
</organism>
<dbReference type="SUPFAM" id="SSF49695">
    <property type="entry name" value="gamma-Crystallin-like"/>
    <property type="match status" value="1"/>
</dbReference>
<dbReference type="InterPro" id="IPR001064">
    <property type="entry name" value="Beta/gamma_crystallin"/>
</dbReference>
<comment type="similarity">
    <text evidence="1">Belongs to the beta/gamma-crystallin family.</text>
</comment>
<keyword evidence="6" id="KW-1185">Reference proteome</keyword>
<dbReference type="Proteomes" id="UP000564378">
    <property type="component" value="Unassembled WGS sequence"/>
</dbReference>
<evidence type="ECO:0000256" key="2">
    <source>
        <dbReference type="ARBA" id="ARBA00022737"/>
    </source>
</evidence>
<comment type="caution">
    <text evidence="5">The sequence shown here is derived from an EMBL/GenBank/DDBJ whole genome shotgun (WGS) entry which is preliminary data.</text>
</comment>
<feature type="domain" description="Beta/gamma crystallin 'Greek key'" evidence="4">
    <location>
        <begin position="10"/>
        <end position="84"/>
    </location>
</feature>
<proteinExistence type="inferred from homology"/>
<evidence type="ECO:0000259" key="4">
    <source>
        <dbReference type="Pfam" id="PF00030"/>
    </source>
</evidence>
<dbReference type="InterPro" id="IPR011024">
    <property type="entry name" value="G_crystallin-like"/>
</dbReference>
<feature type="compositionally biased region" description="Low complexity" evidence="3">
    <location>
        <begin position="90"/>
        <end position="111"/>
    </location>
</feature>
<protein>
    <recommendedName>
        <fullName evidence="4">Beta/gamma crystallin 'Greek key' domain-containing protein</fullName>
    </recommendedName>
</protein>
<accession>A0A842I090</accession>
<feature type="region of interest" description="Disordered" evidence="3">
    <location>
        <begin position="90"/>
        <end position="116"/>
    </location>
</feature>
<gene>
    <name evidence="5" type="ORF">H6P80_06020</name>
</gene>
<name>A0A842I090_9SPHN</name>
<keyword evidence="2" id="KW-0677">Repeat</keyword>
<evidence type="ECO:0000256" key="3">
    <source>
        <dbReference type="SAM" id="MobiDB-lite"/>
    </source>
</evidence>